<dbReference type="InterPro" id="IPR013783">
    <property type="entry name" value="Ig-like_fold"/>
</dbReference>
<dbReference type="SUPFAM" id="SSF63829">
    <property type="entry name" value="Calcium-dependent phosphotriesterase"/>
    <property type="match status" value="2"/>
</dbReference>
<dbReference type="PANTHER" id="PTHR46663:SF2">
    <property type="entry name" value="GGDEF DOMAIN-CONTAINING PROTEIN"/>
    <property type="match status" value="1"/>
</dbReference>
<dbReference type="Pfam" id="PF00990">
    <property type="entry name" value="GGDEF"/>
    <property type="match status" value="1"/>
</dbReference>
<feature type="transmembrane region" description="Helical" evidence="1">
    <location>
        <begin position="762"/>
        <end position="780"/>
    </location>
</feature>
<dbReference type="InterPro" id="IPR015943">
    <property type="entry name" value="WD40/YVTN_repeat-like_dom_sf"/>
</dbReference>
<proteinExistence type="predicted"/>
<keyword evidence="1" id="KW-0472">Membrane</keyword>
<keyword evidence="4" id="KW-1185">Reference proteome</keyword>
<dbReference type="Gene3D" id="3.30.70.270">
    <property type="match status" value="1"/>
</dbReference>
<dbReference type="SUPFAM" id="SSF55073">
    <property type="entry name" value="Nucleotide cyclase"/>
    <property type="match status" value="1"/>
</dbReference>
<comment type="caution">
    <text evidence="3">The sequence shown here is derived from an EMBL/GenBank/DDBJ whole genome shotgun (WGS) entry which is preliminary data.</text>
</comment>
<dbReference type="InterPro" id="IPR011123">
    <property type="entry name" value="Y_Y_Y"/>
</dbReference>
<sequence>MFAGLIRYWCLWLMVVPLLHARTVFHYHYGARNGLTQNTVRLLRQDPSGQVWAGTLAGLSRFDGRHFWNFSHGNGFENHPVRDVAWLGDRRLALTANGEVFEIGLNRATRIPLAARVHALIRGEDRLLLLTTEALVDFGSDTRYPLGEGVNPALTFAFFTHQLGSDLFYSLDEQLFCFDGRRAPFLVNRFDAPIAGLVTTPNQRLGVLSGSQVFEAVPEVGPAHFRVLYEAPAELVPTCADGNGRQLLVGTRDGTYIIVDDGGTRRLRVGLPRKALVTVLIDREGNFWGGYDSGGMVLIPKVKFESFTSKDGIGSSEAFYLVHDTFRGGVWVGSRNGGLAHIGSDRKVTAYGREQGLPADQVREVAQASDGRVLIGTQDGTALIHLDNRVAVVTPDCGIIVRTFYETADGDLLAGGFGGDLLMIPREGAPRCLNGIGLPKRQDVRRIFAFGEHLYVGTNSGLYRSEKEPLAFSAVGELMGVDVVDYLIESEHTLWVAGRTQGLWRYAEGKWYSEKEGLENRLRGLFQDPLGRVWVAGAHAVYLRDGGWRKISTEQGLNSDDIYLVGFDTLGQTWIGTNRGLNLLAHDVVIDSFDYREGLADDELNASGFVIDEDNNAWFCTMGGVSVIQPRDIPRNEVEPLTRIAAYTHGSWSEFDQMRWHPFEGTDEEPVTFAPENNAPRFYLSSSCYSNAGNVRYRTMLTRNGRIVKDWSKPQARHWVSFSHLAPGDYVLSAKSSNNDGLWSAPVSRRFRVDATLMQSPVLRGVAVLLVPTLFGFLFYRQRTRHKRRQKMLEDRLAAQAKELAAATREISELALLDPLTGLQSTRYFETRIDQDVSLVLRRFERSDTTEDFDLFGLGFFLINLDAFGEINRIHGDEVGNLVLREVAQRLRKTVRESDTLVRWSGDQFLLVSHETSPGTAAALALRLHRVLVERPILVADAPLTLCCSLGFALFPFHWEAPDRVTWEQVIALAHGALQLRESREGLAFIGVQGTTPDLTDKQICAMIEDPAHGERENWLRVIDSV</sequence>
<dbReference type="InterPro" id="IPR000160">
    <property type="entry name" value="GGDEF_dom"/>
</dbReference>
<dbReference type="InterPro" id="IPR029787">
    <property type="entry name" value="Nucleotide_cyclase"/>
</dbReference>
<dbReference type="Gene3D" id="2.60.40.10">
    <property type="entry name" value="Immunoglobulins"/>
    <property type="match status" value="1"/>
</dbReference>
<dbReference type="AlphaFoldDB" id="A0A8J7QGI8"/>
<dbReference type="NCBIfam" id="TIGR00254">
    <property type="entry name" value="GGDEF"/>
    <property type="match status" value="1"/>
</dbReference>
<dbReference type="Pfam" id="PF07495">
    <property type="entry name" value="Y_Y_Y"/>
    <property type="match status" value="1"/>
</dbReference>
<evidence type="ECO:0000313" key="4">
    <source>
        <dbReference type="Proteomes" id="UP000664417"/>
    </source>
</evidence>
<dbReference type="PANTHER" id="PTHR46663">
    <property type="entry name" value="DIGUANYLATE CYCLASE DGCT-RELATED"/>
    <property type="match status" value="1"/>
</dbReference>
<reference evidence="3" key="1">
    <citation type="submission" date="2021-03" db="EMBL/GenBank/DDBJ databases">
        <authorList>
            <person name="Wang G."/>
        </authorList>
    </citation>
    <scope>NUCLEOTIDE SEQUENCE</scope>
    <source>
        <strain evidence="3">KCTC 12899</strain>
    </source>
</reference>
<evidence type="ECO:0000259" key="2">
    <source>
        <dbReference type="PROSITE" id="PS50887"/>
    </source>
</evidence>
<organism evidence="3 4">
    <name type="scientific">Acanthopleuribacter pedis</name>
    <dbReference type="NCBI Taxonomy" id="442870"/>
    <lineage>
        <taxon>Bacteria</taxon>
        <taxon>Pseudomonadati</taxon>
        <taxon>Acidobacteriota</taxon>
        <taxon>Holophagae</taxon>
        <taxon>Acanthopleuribacterales</taxon>
        <taxon>Acanthopleuribacteraceae</taxon>
        <taxon>Acanthopleuribacter</taxon>
    </lineage>
</organism>
<dbReference type="InterPro" id="IPR043128">
    <property type="entry name" value="Rev_trsase/Diguanyl_cyclase"/>
</dbReference>
<evidence type="ECO:0000256" key="1">
    <source>
        <dbReference type="SAM" id="Phobius"/>
    </source>
</evidence>
<evidence type="ECO:0000313" key="3">
    <source>
        <dbReference type="EMBL" id="MBO1318233.1"/>
    </source>
</evidence>
<gene>
    <name evidence="3" type="ORF">J3U88_07190</name>
</gene>
<dbReference type="SMART" id="SM00267">
    <property type="entry name" value="GGDEF"/>
    <property type="match status" value="1"/>
</dbReference>
<dbReference type="Gene3D" id="2.130.10.10">
    <property type="entry name" value="YVTN repeat-like/Quinoprotein amine dehydrogenase"/>
    <property type="match status" value="3"/>
</dbReference>
<dbReference type="Proteomes" id="UP000664417">
    <property type="component" value="Unassembled WGS sequence"/>
</dbReference>
<name>A0A8J7QGI8_9BACT</name>
<dbReference type="InterPro" id="IPR052163">
    <property type="entry name" value="DGC-Regulatory_Protein"/>
</dbReference>
<accession>A0A8J7QGI8</accession>
<protein>
    <submittedName>
        <fullName evidence="3">Diguanylate cyclase</fullName>
    </submittedName>
</protein>
<keyword evidence="1" id="KW-1133">Transmembrane helix</keyword>
<dbReference type="RefSeq" id="WP_207857881.1">
    <property type="nucleotide sequence ID" value="NZ_JAFREP010000005.1"/>
</dbReference>
<keyword evidence="1" id="KW-0812">Transmembrane</keyword>
<dbReference type="PROSITE" id="PS50887">
    <property type="entry name" value="GGDEF"/>
    <property type="match status" value="1"/>
</dbReference>
<feature type="domain" description="GGDEF" evidence="2">
    <location>
        <begin position="856"/>
        <end position="995"/>
    </location>
</feature>
<dbReference type="EMBL" id="JAFREP010000005">
    <property type="protein sequence ID" value="MBO1318233.1"/>
    <property type="molecule type" value="Genomic_DNA"/>
</dbReference>
<dbReference type="CDD" id="cd01949">
    <property type="entry name" value="GGDEF"/>
    <property type="match status" value="1"/>
</dbReference>